<dbReference type="Proteomes" id="UP000037193">
    <property type="component" value="Unassembled WGS sequence"/>
</dbReference>
<gene>
    <name evidence="1" type="ORF">BBM1128_02710</name>
</gene>
<accession>A0A0L7B593</accession>
<dbReference type="InterPro" id="IPR057369">
    <property type="entry name" value="VG15"/>
</dbReference>
<dbReference type="EMBL" id="AVQD01000004">
    <property type="protein sequence ID" value="KOA42647.1"/>
    <property type="molecule type" value="Genomic_DNA"/>
</dbReference>
<reference evidence="1 2" key="1">
    <citation type="journal article" date="2015" name="Int J Genomics">
        <title>Comparative Genomics Revealed Genetic Diversity and Species/Strain-Level Differences in Carbohydrate Metabolism of Three Probiotic Bifidobacterial Species.</title>
        <authorList>
            <person name="Odamaki T."/>
            <person name="Horigome A."/>
            <person name="Sugahara H."/>
            <person name="Hashikura N."/>
            <person name="Minami J."/>
            <person name="Xiao J.Z."/>
            <person name="Abe F."/>
        </authorList>
    </citation>
    <scope>NUCLEOTIDE SEQUENCE [LARGE SCALE GENOMIC DNA]</scope>
    <source>
        <strain evidence="1 2">MCC 1128</strain>
    </source>
</reference>
<evidence type="ECO:0000313" key="1">
    <source>
        <dbReference type="EMBL" id="KOA42647.1"/>
    </source>
</evidence>
<comment type="caution">
    <text evidence="1">The sequence shown here is derived from an EMBL/GenBank/DDBJ whole genome shotgun (WGS) entry which is preliminary data.</text>
</comment>
<name>A0A0L7B593_BIFBR</name>
<proteinExistence type="predicted"/>
<sequence>MDSNSLPPSNLSPAQRKAFNSHLNDLWDDYQDELSDLIIEAKTMVPNSLYFGDDPTGQARLQLEDYARKANLIAQDYYRNVRAAWAEAAGITMPDYKEAQVSSDRAFWQIVGGYNNTMHVGAKFTDVINGRSKAGLTMDHLWAVNTQGYTEDDWARLAKDIINETARLTGRFTAQNDPTRPKYARVPQGKTCAFCAMLASRGFVYASEDTAGKWNRYHHDCDCKIVPSWGETKLEGYDPDKFKRMYKAAKSRAGTSETNAVMKTMNHMFPDELTSGVFELSAEWPAEVIQPRAKTWDHVFENHGPDATVPGKTHFPKEWDEKKIKWAVEEAVVAPDLVIPGGGERQTLYKIVEDEIVRVWLQKTRNTGGRFTVHTAHPVVPQQKEKLWQQIRNAKPHTGG</sequence>
<evidence type="ECO:0000313" key="2">
    <source>
        <dbReference type="Proteomes" id="UP000037193"/>
    </source>
</evidence>
<protein>
    <submittedName>
        <fullName evidence="1">Uncharacterized protein</fullName>
    </submittedName>
</protein>
<dbReference type="AlphaFoldDB" id="A0A0L7B593"/>
<dbReference type="Pfam" id="PF25310">
    <property type="entry name" value="VG15"/>
    <property type="match status" value="1"/>
</dbReference>
<dbReference type="PATRIC" id="fig|1365965.3.peg.547"/>
<dbReference type="RefSeq" id="WP_052789196.1">
    <property type="nucleotide sequence ID" value="NZ_AVQD01000004.1"/>
</dbReference>
<organism evidence="1 2">
    <name type="scientific">Bifidobacterium breve MCC 1128</name>
    <dbReference type="NCBI Taxonomy" id="1365965"/>
    <lineage>
        <taxon>Bacteria</taxon>
        <taxon>Bacillati</taxon>
        <taxon>Actinomycetota</taxon>
        <taxon>Actinomycetes</taxon>
        <taxon>Bifidobacteriales</taxon>
        <taxon>Bifidobacteriaceae</taxon>
        <taxon>Bifidobacterium</taxon>
    </lineage>
</organism>